<dbReference type="EMBL" id="MSZS01000001">
    <property type="protein sequence ID" value="PKX99241.1"/>
    <property type="molecule type" value="Genomic_DNA"/>
</dbReference>
<evidence type="ECO:0000313" key="4">
    <source>
        <dbReference type="EMBL" id="PKX99241.1"/>
    </source>
</evidence>
<organism evidence="4 5">
    <name type="scientific">Aspergillus novofumigatus (strain IBT 16806)</name>
    <dbReference type="NCBI Taxonomy" id="1392255"/>
    <lineage>
        <taxon>Eukaryota</taxon>
        <taxon>Fungi</taxon>
        <taxon>Dikarya</taxon>
        <taxon>Ascomycota</taxon>
        <taxon>Pezizomycotina</taxon>
        <taxon>Eurotiomycetes</taxon>
        <taxon>Eurotiomycetidae</taxon>
        <taxon>Eurotiales</taxon>
        <taxon>Aspergillaceae</taxon>
        <taxon>Aspergillus</taxon>
        <taxon>Aspergillus subgen. Fumigati</taxon>
    </lineage>
</organism>
<dbReference type="PANTHER" id="PTHR43475:SF3">
    <property type="entry name" value="TRANSLATION INITIATION FACTOR EIF-2B SUBUNIT FAMILY PROTEIN (AFU_ORTHOLOGUE AFUA_2G14290)"/>
    <property type="match status" value="1"/>
</dbReference>
<dbReference type="VEuPathDB" id="FungiDB:P174DRAFT_42633"/>
<dbReference type="InterPro" id="IPR037171">
    <property type="entry name" value="NagB/RpiA_transferase-like"/>
</dbReference>
<dbReference type="RefSeq" id="XP_024687836.1">
    <property type="nucleotide sequence ID" value="XM_024825377.1"/>
</dbReference>
<feature type="domain" description="Nudix hydrolase" evidence="3">
    <location>
        <begin position="54"/>
        <end position="201"/>
    </location>
</feature>
<dbReference type="GO" id="GO:0046523">
    <property type="term" value="F:S-methyl-5-thioribose-1-phosphate isomerase activity"/>
    <property type="evidence" value="ECO:0007669"/>
    <property type="project" value="TreeGrafter"/>
</dbReference>
<dbReference type="PROSITE" id="PS51462">
    <property type="entry name" value="NUDIX"/>
    <property type="match status" value="1"/>
</dbReference>
<evidence type="ECO:0000259" key="3">
    <source>
        <dbReference type="PROSITE" id="PS51462"/>
    </source>
</evidence>
<comment type="similarity">
    <text evidence="1 2">Belongs to the eIF-2B alpha/beta/delta subunits family.</text>
</comment>
<dbReference type="PANTHER" id="PTHR43475">
    <property type="entry name" value="METHYLTHIORIBOSE-1-PHOSPHATE ISOMERASE"/>
    <property type="match status" value="1"/>
</dbReference>
<evidence type="ECO:0000256" key="2">
    <source>
        <dbReference type="RuleBase" id="RU003814"/>
    </source>
</evidence>
<dbReference type="AlphaFoldDB" id="A0A2I1CNP5"/>
<dbReference type="CDD" id="cd18872">
    <property type="entry name" value="NUDIX_eIF-2B"/>
    <property type="match status" value="1"/>
</dbReference>
<dbReference type="SUPFAM" id="SSF55811">
    <property type="entry name" value="Nudix"/>
    <property type="match status" value="1"/>
</dbReference>
<dbReference type="Pfam" id="PF01008">
    <property type="entry name" value="IF-2B"/>
    <property type="match status" value="1"/>
</dbReference>
<gene>
    <name evidence="4" type="ORF">P174DRAFT_42633</name>
</gene>
<dbReference type="OrthoDB" id="206213at2759"/>
<keyword evidence="5" id="KW-1185">Reference proteome</keyword>
<name>A0A2I1CNP5_ASPN1</name>
<dbReference type="GO" id="GO:0003743">
    <property type="term" value="F:translation initiation factor activity"/>
    <property type="evidence" value="ECO:0007669"/>
    <property type="project" value="UniProtKB-KW"/>
</dbReference>
<dbReference type="InterPro" id="IPR042529">
    <property type="entry name" value="IF_2B-like_C"/>
</dbReference>
<dbReference type="OMA" id="NTYFEWV"/>
<proteinExistence type="inferred from homology"/>
<dbReference type="Gene3D" id="3.40.50.10470">
    <property type="entry name" value="Translation initiation factor eif-2b, domain 2"/>
    <property type="match status" value="1"/>
</dbReference>
<evidence type="ECO:0000256" key="1">
    <source>
        <dbReference type="ARBA" id="ARBA00007251"/>
    </source>
</evidence>
<dbReference type="Proteomes" id="UP000234474">
    <property type="component" value="Unassembled WGS sequence"/>
</dbReference>
<accession>A0A2I1CNP5</accession>
<sequence>MSFYMVLLEKYWYFSKISTLIPASKQIRLLRYPRRLAGLISPTPHAIKMTDQKQKRNVVSSLIFTFPDDDSSKPKVALFRRSDKVRTYPHHLAPISGNIDPTDKDPLTAAWRELHEETTLTPANLTLWRIGKPFTFGDPTLNREWTVHPFAFKLKPASHGGQGEAAIRTDWEHESWEWHAPASIIDDEAFGGVPRLHETLRRVFPECEMDERAGEALARGLKTLREDHKSGAHELTSIALVTFRDIIAQTHEIDEKWWRTVRLAAWHLIKNGRESMGAATLNALLSILVALDEILDHPAPPGTEQEQKRERILSTIDSHIANRKANTTRLKDAFTSYIRSAFLTVAPDRDRITMLTLSASSTTRNIILDAFASLDIPTLELRILESRPLFEGATLASSIYSRFESEFRSRPDKRLDIKIYTDAAAALAAQDIDIVLLGADRICSSKGVSNKTGSLPVVLSAKHVTPSAKILVLSQLEKVVGDDGILEDKVEDNDPEEVFSVWRNEGVEGTQVLEDSSARCGADRDNSATVQVKNIYFEWVPLTLVDAFVSDEGVLDETTIKNKSQQLEKLACKYFDDL</sequence>
<dbReference type="InterPro" id="IPR015797">
    <property type="entry name" value="NUDIX_hydrolase-like_dom_sf"/>
</dbReference>
<dbReference type="InterPro" id="IPR000086">
    <property type="entry name" value="NUDIX_hydrolase_dom"/>
</dbReference>
<protein>
    <submittedName>
        <fullName evidence="4">Translation initiation factor eIF-2B subunit family protein</fullName>
    </submittedName>
</protein>
<dbReference type="STRING" id="1392255.A0A2I1CNP5"/>
<dbReference type="Pfam" id="PF00293">
    <property type="entry name" value="NUDIX"/>
    <property type="match status" value="1"/>
</dbReference>
<comment type="caution">
    <text evidence="4">The sequence shown here is derived from an EMBL/GenBank/DDBJ whole genome shotgun (WGS) entry which is preliminary data.</text>
</comment>
<reference evidence="5" key="1">
    <citation type="journal article" date="2018" name="Proc. Natl. Acad. Sci. U.S.A.">
        <title>Linking secondary metabolites to gene clusters through genome sequencing of six diverse Aspergillus species.</title>
        <authorList>
            <person name="Kaerboelling I."/>
            <person name="Vesth T.C."/>
            <person name="Frisvad J.C."/>
            <person name="Nybo J.L."/>
            <person name="Theobald S."/>
            <person name="Kuo A."/>
            <person name="Bowyer P."/>
            <person name="Matsuda Y."/>
            <person name="Mondo S."/>
            <person name="Lyhne E.K."/>
            <person name="Kogle M.E."/>
            <person name="Clum A."/>
            <person name="Lipzen A."/>
            <person name="Salamov A."/>
            <person name="Ngan C.Y."/>
            <person name="Daum C."/>
            <person name="Chiniquy J."/>
            <person name="Barry K."/>
            <person name="LaButti K."/>
            <person name="Haridas S."/>
            <person name="Simmons B.A."/>
            <person name="Magnuson J.K."/>
            <person name="Mortensen U.H."/>
            <person name="Larsen T.O."/>
            <person name="Grigoriev I.V."/>
            <person name="Baker S.E."/>
            <person name="Andersen M.R."/>
        </authorList>
    </citation>
    <scope>NUCLEOTIDE SEQUENCE [LARGE SCALE GENOMIC DNA]</scope>
    <source>
        <strain evidence="5">IBT 16806</strain>
    </source>
</reference>
<keyword evidence="4" id="KW-0648">Protein biosynthesis</keyword>
<dbReference type="GO" id="GO:0019509">
    <property type="term" value="P:L-methionine salvage from methylthioadenosine"/>
    <property type="evidence" value="ECO:0007669"/>
    <property type="project" value="TreeGrafter"/>
</dbReference>
<dbReference type="GeneID" id="36532702"/>
<dbReference type="FunFam" id="3.40.50.10470:FF:000032">
    <property type="entry name" value="Translation initiation factor eIF-2B subunit family protein"/>
    <property type="match status" value="1"/>
</dbReference>
<evidence type="ECO:0000313" key="5">
    <source>
        <dbReference type="Proteomes" id="UP000234474"/>
    </source>
</evidence>
<dbReference type="Gene3D" id="3.90.79.10">
    <property type="entry name" value="Nucleoside Triphosphate Pyrophosphohydrolase"/>
    <property type="match status" value="1"/>
</dbReference>
<keyword evidence="4" id="KW-0396">Initiation factor</keyword>
<dbReference type="InterPro" id="IPR000649">
    <property type="entry name" value="IF-2B-related"/>
</dbReference>
<dbReference type="SUPFAM" id="SSF100950">
    <property type="entry name" value="NagB/RpiA/CoA transferase-like"/>
    <property type="match status" value="1"/>
</dbReference>